<dbReference type="SUPFAM" id="SSF53474">
    <property type="entry name" value="alpha/beta-Hydrolases"/>
    <property type="match status" value="1"/>
</dbReference>
<protein>
    <submittedName>
        <fullName evidence="3">Predicted dienelactone hydrolase</fullName>
    </submittedName>
</protein>
<dbReference type="AlphaFoldDB" id="A0A174ICV1"/>
<dbReference type="PANTHER" id="PTHR33428:SF14">
    <property type="entry name" value="CARBOXYLESTERASE TYPE B DOMAIN-CONTAINING PROTEIN"/>
    <property type="match status" value="1"/>
</dbReference>
<keyword evidence="1" id="KW-0812">Transmembrane</keyword>
<dbReference type="Pfam" id="PF12740">
    <property type="entry name" value="PETase"/>
    <property type="match status" value="1"/>
</dbReference>
<dbReference type="GO" id="GO:0016787">
    <property type="term" value="F:hydrolase activity"/>
    <property type="evidence" value="ECO:0007669"/>
    <property type="project" value="UniProtKB-KW"/>
</dbReference>
<keyword evidence="1" id="KW-1133">Transmembrane helix</keyword>
<dbReference type="InterPro" id="IPR029058">
    <property type="entry name" value="AB_hydrolase_fold"/>
</dbReference>
<keyword evidence="3" id="KW-0378">Hydrolase</keyword>
<dbReference type="Gene3D" id="3.40.50.1820">
    <property type="entry name" value="alpha/beta hydrolase"/>
    <property type="match status" value="1"/>
</dbReference>
<reference evidence="3 4" key="1">
    <citation type="submission" date="2015-09" db="EMBL/GenBank/DDBJ databases">
        <authorList>
            <consortium name="Pathogen Informatics"/>
        </authorList>
    </citation>
    <scope>NUCLEOTIDE SEQUENCE [LARGE SCALE GENOMIC DNA]</scope>
    <source>
        <strain evidence="3 4">2789STDY5834856</strain>
    </source>
</reference>
<evidence type="ECO:0000313" key="4">
    <source>
        <dbReference type="Proteomes" id="UP000095594"/>
    </source>
</evidence>
<dbReference type="PANTHER" id="PTHR33428">
    <property type="entry name" value="CHLOROPHYLLASE-2, CHLOROPLASTIC"/>
    <property type="match status" value="1"/>
</dbReference>
<sequence>MVKKFIKTILIVFVIILFLIIAFLILLKYFASKPINSEYFNNVVAGGVLEEKYIAYGEYDVTSLEIDSNEELFSKYKIWYPTELVHNSNKKYPIVLFVNGTGVPYSKYGATFDHLASWGFVVIGNDDENTASGESSSITLSYILSLNNNEKSIFYNKLDIENIGISGHSQGGVGAINTITNFNNSSMFKSIYTASTTSLELANALEWNYDITKVNIPYFMVAGTGKADAETIAPLDSLIRNFEALNDNIKAIMARRKNIDHGDMLIYADGYMTAWFRYTLMNDNEALGVFSGASPEIFQNVDNWQDVQSKNLD</sequence>
<dbReference type="OrthoDB" id="9812672at2"/>
<organism evidence="3 4">
    <name type="scientific">Clostridium disporicum</name>
    <dbReference type="NCBI Taxonomy" id="84024"/>
    <lineage>
        <taxon>Bacteria</taxon>
        <taxon>Bacillati</taxon>
        <taxon>Bacillota</taxon>
        <taxon>Clostridia</taxon>
        <taxon>Eubacteriales</taxon>
        <taxon>Clostridiaceae</taxon>
        <taxon>Clostridium</taxon>
    </lineage>
</organism>
<accession>A0A174ICV1</accession>
<name>A0A174ICV1_9CLOT</name>
<keyword evidence="1" id="KW-0472">Membrane</keyword>
<feature type="transmembrane region" description="Helical" evidence="1">
    <location>
        <begin position="9"/>
        <end position="31"/>
    </location>
</feature>
<dbReference type="InterPro" id="IPR041127">
    <property type="entry name" value="PET_hydrolase/cutinase-like"/>
</dbReference>
<evidence type="ECO:0000256" key="1">
    <source>
        <dbReference type="SAM" id="Phobius"/>
    </source>
</evidence>
<dbReference type="ESTHER" id="9clot-a0a174icv1">
    <property type="family name" value="Chlorophyllase"/>
</dbReference>
<dbReference type="RefSeq" id="WP_055266914.1">
    <property type="nucleotide sequence ID" value="NZ_CABIXQ010000017.1"/>
</dbReference>
<evidence type="ECO:0000259" key="2">
    <source>
        <dbReference type="Pfam" id="PF12740"/>
    </source>
</evidence>
<feature type="domain" description="PET hydrolase/cutinase-like" evidence="2">
    <location>
        <begin position="56"/>
        <end position="261"/>
    </location>
</feature>
<dbReference type="Proteomes" id="UP000095594">
    <property type="component" value="Unassembled WGS sequence"/>
</dbReference>
<gene>
    <name evidence="3" type="ORF">ERS852471_02430</name>
</gene>
<evidence type="ECO:0000313" key="3">
    <source>
        <dbReference type="EMBL" id="CUO83986.1"/>
    </source>
</evidence>
<dbReference type="EMBL" id="CYZX01000017">
    <property type="protein sequence ID" value="CUO83986.1"/>
    <property type="molecule type" value="Genomic_DNA"/>
</dbReference>
<proteinExistence type="predicted"/>